<sequence length="320" mass="36010">MKGGSMRDRNNTVISLLLKVQNPISMTDFRPISLYNVLYKFTAKVISNRFRCVLSLLFSKADDKNCLEIRKVLKTYSIALGQLVIYVNDLFSLSGVWNLELRKVNFLDCDTEAILNIPLGSCMRDDTVIWHFEGNGIYSVKNGYWLGCNWDQNPSPSYKPNEERLNPLYMQCRIAKNSGILFGQDSGLNPCVLKFDKGVVVERVLNNNFLNANYGSILSDIAVLRMQVKISNIRAIPPSANRVAQRLAMLALETKTNTFWMEDTPFCIKSIVEVDMPSSFSTGSCFAFLGLVLGFLVAVLQGFCLFVPLLLVQLVKKKKG</sequence>
<protein>
    <recommendedName>
        <fullName evidence="4">RNase H type-1 domain-containing protein</fullName>
    </recommendedName>
</protein>
<dbReference type="Proteomes" id="UP001280121">
    <property type="component" value="Unassembled WGS sequence"/>
</dbReference>
<keyword evidence="3" id="KW-1185">Reference proteome</keyword>
<dbReference type="AlphaFoldDB" id="A0AAD9WXY7"/>
<feature type="transmembrane region" description="Helical" evidence="1">
    <location>
        <begin position="286"/>
        <end position="312"/>
    </location>
</feature>
<organism evidence="2 3">
    <name type="scientific">Dipteronia dyeriana</name>
    <dbReference type="NCBI Taxonomy" id="168575"/>
    <lineage>
        <taxon>Eukaryota</taxon>
        <taxon>Viridiplantae</taxon>
        <taxon>Streptophyta</taxon>
        <taxon>Embryophyta</taxon>
        <taxon>Tracheophyta</taxon>
        <taxon>Spermatophyta</taxon>
        <taxon>Magnoliopsida</taxon>
        <taxon>eudicotyledons</taxon>
        <taxon>Gunneridae</taxon>
        <taxon>Pentapetalae</taxon>
        <taxon>rosids</taxon>
        <taxon>malvids</taxon>
        <taxon>Sapindales</taxon>
        <taxon>Sapindaceae</taxon>
        <taxon>Hippocastanoideae</taxon>
        <taxon>Acereae</taxon>
        <taxon>Dipteronia</taxon>
    </lineage>
</organism>
<keyword evidence="1" id="KW-1133">Transmembrane helix</keyword>
<evidence type="ECO:0000313" key="3">
    <source>
        <dbReference type="Proteomes" id="UP001280121"/>
    </source>
</evidence>
<evidence type="ECO:0008006" key="4">
    <source>
        <dbReference type="Google" id="ProtNLM"/>
    </source>
</evidence>
<dbReference type="EMBL" id="JANJYI010000005">
    <property type="protein sequence ID" value="KAK2647371.1"/>
    <property type="molecule type" value="Genomic_DNA"/>
</dbReference>
<gene>
    <name evidence="2" type="ORF">Ddye_014860</name>
</gene>
<name>A0AAD9WXY7_9ROSI</name>
<keyword evidence="1" id="KW-0472">Membrane</keyword>
<proteinExistence type="predicted"/>
<reference evidence="2" key="1">
    <citation type="journal article" date="2023" name="Plant J.">
        <title>Genome sequences and population genomics provide insights into the demographic history, inbreeding, and mutation load of two 'living fossil' tree species of Dipteronia.</title>
        <authorList>
            <person name="Feng Y."/>
            <person name="Comes H.P."/>
            <person name="Chen J."/>
            <person name="Zhu S."/>
            <person name="Lu R."/>
            <person name="Zhang X."/>
            <person name="Li P."/>
            <person name="Qiu J."/>
            <person name="Olsen K.M."/>
            <person name="Qiu Y."/>
        </authorList>
    </citation>
    <scope>NUCLEOTIDE SEQUENCE</scope>
    <source>
        <strain evidence="2">KIB01</strain>
    </source>
</reference>
<evidence type="ECO:0000256" key="1">
    <source>
        <dbReference type="SAM" id="Phobius"/>
    </source>
</evidence>
<comment type="caution">
    <text evidence="2">The sequence shown here is derived from an EMBL/GenBank/DDBJ whole genome shotgun (WGS) entry which is preliminary data.</text>
</comment>
<keyword evidence="1" id="KW-0812">Transmembrane</keyword>
<accession>A0AAD9WXY7</accession>
<evidence type="ECO:0000313" key="2">
    <source>
        <dbReference type="EMBL" id="KAK2647371.1"/>
    </source>
</evidence>